<dbReference type="OrthoDB" id="5408734at2759"/>
<protein>
    <submittedName>
        <fullName evidence="2">Uncharacterized protein</fullName>
    </submittedName>
</protein>
<evidence type="ECO:0000313" key="2">
    <source>
        <dbReference type="EMBL" id="KAF2762249.1"/>
    </source>
</evidence>
<feature type="compositionally biased region" description="Basic and acidic residues" evidence="1">
    <location>
        <begin position="1"/>
        <end position="14"/>
    </location>
</feature>
<feature type="region of interest" description="Disordered" evidence="1">
    <location>
        <begin position="1"/>
        <end position="22"/>
    </location>
</feature>
<accession>A0A6A6WIU3</accession>
<evidence type="ECO:0000256" key="1">
    <source>
        <dbReference type="SAM" id="MobiDB-lite"/>
    </source>
</evidence>
<organism evidence="2 3">
    <name type="scientific">Pseudovirgaria hyperparasitica</name>
    <dbReference type="NCBI Taxonomy" id="470096"/>
    <lineage>
        <taxon>Eukaryota</taxon>
        <taxon>Fungi</taxon>
        <taxon>Dikarya</taxon>
        <taxon>Ascomycota</taxon>
        <taxon>Pezizomycotina</taxon>
        <taxon>Dothideomycetes</taxon>
        <taxon>Dothideomycetes incertae sedis</taxon>
        <taxon>Acrospermales</taxon>
        <taxon>Acrospermaceae</taxon>
        <taxon>Pseudovirgaria</taxon>
    </lineage>
</organism>
<feature type="compositionally biased region" description="Polar residues" evidence="1">
    <location>
        <begin position="113"/>
        <end position="136"/>
    </location>
</feature>
<dbReference type="EMBL" id="ML996566">
    <property type="protein sequence ID" value="KAF2762249.1"/>
    <property type="molecule type" value="Genomic_DNA"/>
</dbReference>
<proteinExistence type="predicted"/>
<sequence>MQDNEAVHDPDAGWKSKNRPQSTVARNFSAALDDLFKMDNDLDSLSKNVHQKKQAVTSQSAELEALEARLKAAEERLKNAGKNPAPFPNSRKNSQRRTPVKGAFGEDGDGSNGAPSSPLAQQSNDDSRQQTNGHPD</sequence>
<gene>
    <name evidence="2" type="ORF">EJ05DRAFT_473169</name>
</gene>
<dbReference type="AlphaFoldDB" id="A0A6A6WIU3"/>
<keyword evidence="3" id="KW-1185">Reference proteome</keyword>
<dbReference type="Proteomes" id="UP000799437">
    <property type="component" value="Unassembled WGS sequence"/>
</dbReference>
<name>A0A6A6WIU3_9PEZI</name>
<dbReference type="GeneID" id="54484392"/>
<reference evidence="2" key="1">
    <citation type="journal article" date="2020" name="Stud. Mycol.">
        <title>101 Dothideomycetes genomes: a test case for predicting lifestyles and emergence of pathogens.</title>
        <authorList>
            <person name="Haridas S."/>
            <person name="Albert R."/>
            <person name="Binder M."/>
            <person name="Bloem J."/>
            <person name="Labutti K."/>
            <person name="Salamov A."/>
            <person name="Andreopoulos B."/>
            <person name="Baker S."/>
            <person name="Barry K."/>
            <person name="Bills G."/>
            <person name="Bluhm B."/>
            <person name="Cannon C."/>
            <person name="Castanera R."/>
            <person name="Culley D."/>
            <person name="Daum C."/>
            <person name="Ezra D."/>
            <person name="Gonzalez J."/>
            <person name="Henrissat B."/>
            <person name="Kuo A."/>
            <person name="Liang C."/>
            <person name="Lipzen A."/>
            <person name="Lutzoni F."/>
            <person name="Magnuson J."/>
            <person name="Mondo S."/>
            <person name="Nolan M."/>
            <person name="Ohm R."/>
            <person name="Pangilinan J."/>
            <person name="Park H.-J."/>
            <person name="Ramirez L."/>
            <person name="Alfaro M."/>
            <person name="Sun H."/>
            <person name="Tritt A."/>
            <person name="Yoshinaga Y."/>
            <person name="Zwiers L.-H."/>
            <person name="Turgeon B."/>
            <person name="Goodwin S."/>
            <person name="Spatafora J."/>
            <person name="Crous P."/>
            <person name="Grigoriev I."/>
        </authorList>
    </citation>
    <scope>NUCLEOTIDE SEQUENCE</scope>
    <source>
        <strain evidence="2">CBS 121739</strain>
    </source>
</reference>
<dbReference type="RefSeq" id="XP_033604700.1">
    <property type="nucleotide sequence ID" value="XM_033743338.1"/>
</dbReference>
<evidence type="ECO:0000313" key="3">
    <source>
        <dbReference type="Proteomes" id="UP000799437"/>
    </source>
</evidence>
<dbReference type="Gene3D" id="1.10.287.620">
    <property type="entry name" value="Helix Hairpins"/>
    <property type="match status" value="1"/>
</dbReference>
<feature type="region of interest" description="Disordered" evidence="1">
    <location>
        <begin position="74"/>
        <end position="136"/>
    </location>
</feature>